<dbReference type="NCBIfam" id="NF040586">
    <property type="entry name" value="FxSxx_TPR"/>
    <property type="match status" value="1"/>
</dbReference>
<feature type="region of interest" description="Disordered" evidence="1">
    <location>
        <begin position="1"/>
        <end position="29"/>
    </location>
</feature>
<dbReference type="RefSeq" id="WP_184364673.1">
    <property type="nucleotide sequence ID" value="NZ_BAAAKM010000002.1"/>
</dbReference>
<protein>
    <submittedName>
        <fullName evidence="3">Tetratricopeptide (TPR) repeat protein</fullName>
    </submittedName>
</protein>
<evidence type="ECO:0000256" key="1">
    <source>
        <dbReference type="SAM" id="MobiDB-lite"/>
    </source>
</evidence>
<dbReference type="PANTHER" id="PTHR46082:SF6">
    <property type="entry name" value="AAA+ ATPASE DOMAIN-CONTAINING PROTEIN-RELATED"/>
    <property type="match status" value="1"/>
</dbReference>
<accession>A0A840WLR6</accession>
<comment type="caution">
    <text evidence="3">The sequence shown here is derived from an EMBL/GenBank/DDBJ whole genome shotgun (WGS) entry which is preliminary data.</text>
</comment>
<dbReference type="InterPro" id="IPR027417">
    <property type="entry name" value="P-loop_NTPase"/>
</dbReference>
<dbReference type="Pfam" id="PF25000">
    <property type="entry name" value="DUF7779"/>
    <property type="match status" value="1"/>
</dbReference>
<evidence type="ECO:0000313" key="4">
    <source>
        <dbReference type="Proteomes" id="UP000579647"/>
    </source>
</evidence>
<dbReference type="SUPFAM" id="SSF48452">
    <property type="entry name" value="TPR-like"/>
    <property type="match status" value="3"/>
</dbReference>
<dbReference type="Gene3D" id="1.25.40.10">
    <property type="entry name" value="Tetratricopeptide repeat domain"/>
    <property type="match status" value="3"/>
</dbReference>
<dbReference type="InterPro" id="IPR056681">
    <property type="entry name" value="DUF7779"/>
</dbReference>
<keyword evidence="4" id="KW-1185">Reference proteome</keyword>
<dbReference type="InterPro" id="IPR053137">
    <property type="entry name" value="NLR-like"/>
</dbReference>
<dbReference type="AlphaFoldDB" id="A0A840WLR6"/>
<dbReference type="GO" id="GO:0043531">
    <property type="term" value="F:ADP binding"/>
    <property type="evidence" value="ECO:0007669"/>
    <property type="project" value="InterPro"/>
</dbReference>
<name>A0A840WLR6_9ACTN</name>
<feature type="domain" description="DUF7779" evidence="2">
    <location>
        <begin position="291"/>
        <end position="375"/>
    </location>
</feature>
<dbReference type="Proteomes" id="UP000579647">
    <property type="component" value="Unassembled WGS sequence"/>
</dbReference>
<dbReference type="Pfam" id="PF13374">
    <property type="entry name" value="TPR_10"/>
    <property type="match status" value="5"/>
</dbReference>
<dbReference type="InterPro" id="IPR011990">
    <property type="entry name" value="TPR-like_helical_dom_sf"/>
</dbReference>
<gene>
    <name evidence="3" type="ORF">HNR07_002185</name>
</gene>
<dbReference type="SUPFAM" id="SSF52540">
    <property type="entry name" value="P-loop containing nucleoside triphosphate hydrolases"/>
    <property type="match status" value="1"/>
</dbReference>
<proteinExistence type="predicted"/>
<evidence type="ECO:0000259" key="2">
    <source>
        <dbReference type="Pfam" id="PF25000"/>
    </source>
</evidence>
<dbReference type="PANTHER" id="PTHR46082">
    <property type="entry name" value="ATP/GTP-BINDING PROTEIN-RELATED"/>
    <property type="match status" value="1"/>
</dbReference>
<evidence type="ECO:0000313" key="3">
    <source>
        <dbReference type="EMBL" id="MBB5491048.1"/>
    </source>
</evidence>
<dbReference type="Pfam" id="PF13424">
    <property type="entry name" value="TPR_12"/>
    <property type="match status" value="2"/>
</dbReference>
<dbReference type="Gene3D" id="3.40.50.300">
    <property type="entry name" value="P-loop containing nucleotide triphosphate hydrolases"/>
    <property type="match status" value="1"/>
</dbReference>
<dbReference type="EMBL" id="JACHDO010000001">
    <property type="protein sequence ID" value="MBB5491048.1"/>
    <property type="molecule type" value="Genomic_DNA"/>
</dbReference>
<sequence>MTVTKGNLPGQGENRFPEGAEPAAGRYPEVWGRVPPRHKNFTGRDEQIRALHAGLLNQVTAVVPQAQADPVVPHTLQGYGGVGKTLMAVEYAHRYRGEYDLVWWILADQPGLVHSALAHLAPHLGLPGPAVTGVEDAANGVLEALRKGEPYSRWLLVFDNADEPEELTDVIPQGPGHVLITTRNHRWAGVAETIPVNVFSERESVEFLSKRIPRGITAEEAVELSEALGHLPLALEQAGALQAETGMSTQEYLRLLAERTGLLLREGKPPEYPKPMTAAWQLSVEKLNENLPEAMELLRCCAFFGPEPIPRDLFFPVENGRVRPEMAELLADPIRLSKAIGQLGRYALIRLDGANRTLQVHRLVQALLREELDERTRQEIRLEVWSLLSAAAPANFTDAPAQTRYFELLSHMRPARVAESDLPEVRRFALDMLRFLYVSGNYETASRHARDLIEQWSAVSGTDDPFVLEAQAQYANRLRDLGRYVEAHDLNRAILPRMRRTLGHAHPETLSVLSGLGADYRARGDFWQAREHDEEVLRQHQEVFGPSHSATLLAMNNLALGYALTSDFAEARSRHERAYMMFKRSAPTGGSPTLLWFWTGLAQAVRLIGDYTEACDLGEDALAYGRGQLGMEDPRTLRAQVDLAIARRLSGQLDEALELGQDAHARCLSLHGINHPSTLAAAMCLANLWRMTGELAGALELAEDTDMRYTQAYGPDHPYKHGCTSNVALLYRLTGDPERSRAMNESALTALEARLGRNHHYTLAAATNLVGDLAALGEGKNATRLGRGTLRRYRSLLGEEHPSTLACAANLVLDLRGEQETEEAEELAERTFDGYLRTLGREHPFAGAMAQGRRLVADFDPPLL</sequence>
<organism evidence="3 4">
    <name type="scientific">Nocardiopsis metallicus</name>
    <dbReference type="NCBI Taxonomy" id="179819"/>
    <lineage>
        <taxon>Bacteria</taxon>
        <taxon>Bacillati</taxon>
        <taxon>Actinomycetota</taxon>
        <taxon>Actinomycetes</taxon>
        <taxon>Streptosporangiales</taxon>
        <taxon>Nocardiopsidaceae</taxon>
        <taxon>Nocardiopsis</taxon>
    </lineage>
</organism>
<reference evidence="3 4" key="1">
    <citation type="submission" date="2020-08" db="EMBL/GenBank/DDBJ databases">
        <title>Sequencing the genomes of 1000 actinobacteria strains.</title>
        <authorList>
            <person name="Klenk H.-P."/>
        </authorList>
    </citation>
    <scope>NUCLEOTIDE SEQUENCE [LARGE SCALE GENOMIC DNA]</scope>
    <source>
        <strain evidence="3 4">DSM 44598</strain>
    </source>
</reference>